<dbReference type="InterPro" id="IPR031807">
    <property type="entry name" value="HicB-like"/>
</dbReference>
<name>A0A5D0WP40_9FIRM</name>
<evidence type="ECO:0000313" key="2">
    <source>
        <dbReference type="EMBL" id="TYC85843.1"/>
    </source>
</evidence>
<dbReference type="Proteomes" id="UP000322619">
    <property type="component" value="Unassembled WGS sequence"/>
</dbReference>
<reference evidence="2 3" key="1">
    <citation type="submission" date="2019-08" db="EMBL/GenBank/DDBJ databases">
        <title>Isolation and enrichment of carboxydotrophic bacteria from anaerobic sludge for the production of bio-based chemicals from syngas.</title>
        <authorList>
            <person name="Antares A.L."/>
            <person name="Moreira J."/>
            <person name="Diender M."/>
            <person name="Parshina S.N."/>
            <person name="Stams A.J.M."/>
            <person name="Alves M."/>
            <person name="Alves J.I."/>
            <person name="Sousa D.Z."/>
        </authorList>
    </citation>
    <scope>NUCLEOTIDE SEQUENCE [LARGE SCALE GENOMIC DNA]</scope>
    <source>
        <strain evidence="2 3">JM</strain>
    </source>
</reference>
<dbReference type="SUPFAM" id="SSF143100">
    <property type="entry name" value="TTHA1013/TTHA0281-like"/>
    <property type="match status" value="1"/>
</dbReference>
<proteinExistence type="predicted"/>
<organism evidence="2 3">
    <name type="scientific">Acetobacterium wieringae</name>
    <dbReference type="NCBI Taxonomy" id="52694"/>
    <lineage>
        <taxon>Bacteria</taxon>
        <taxon>Bacillati</taxon>
        <taxon>Bacillota</taxon>
        <taxon>Clostridia</taxon>
        <taxon>Eubacteriales</taxon>
        <taxon>Eubacteriaceae</taxon>
        <taxon>Acetobacterium</taxon>
    </lineage>
</organism>
<dbReference type="AlphaFoldDB" id="A0A5D0WP40"/>
<dbReference type="EMBL" id="VSLA01000013">
    <property type="protein sequence ID" value="TYC85843.1"/>
    <property type="molecule type" value="Genomic_DNA"/>
</dbReference>
<evidence type="ECO:0000259" key="1">
    <source>
        <dbReference type="Pfam" id="PF15919"/>
    </source>
</evidence>
<dbReference type="Pfam" id="PF15919">
    <property type="entry name" value="HicB_lk_antitox"/>
    <property type="match status" value="1"/>
</dbReference>
<evidence type="ECO:0000313" key="3">
    <source>
        <dbReference type="Proteomes" id="UP000322619"/>
    </source>
</evidence>
<accession>A0A5D0WP40</accession>
<protein>
    <submittedName>
        <fullName evidence="2">Type II toxin-antitoxin system HicB family antitoxin</fullName>
    </submittedName>
</protein>
<sequence length="132" mass="14972">MKKLFYPAVFIPEEDGDFSIFFPDLPGCNTCGDTMDQSYEMAIEALGLVLSYMEDKKEAIPQASNPQDIKLEEGQFLVVIEFDMIAYKKRTESRAVKKTLTIPSWLNDAALEKNVNFSQVLQDALMEKLHIA</sequence>
<dbReference type="Gene3D" id="3.30.160.250">
    <property type="match status" value="1"/>
</dbReference>
<comment type="caution">
    <text evidence="2">The sequence shown here is derived from an EMBL/GenBank/DDBJ whole genome shotgun (WGS) entry which is preliminary data.</text>
</comment>
<dbReference type="InterPro" id="IPR035069">
    <property type="entry name" value="TTHA1013/TTHA0281-like"/>
</dbReference>
<dbReference type="RefSeq" id="WP_148637428.1">
    <property type="nucleotide sequence ID" value="NZ_VSLA01000013.1"/>
</dbReference>
<gene>
    <name evidence="2" type="ORF">FXB42_08200</name>
</gene>
<feature type="domain" description="HicB-like antitoxin of toxin-antitoxin system" evidence="1">
    <location>
        <begin position="6"/>
        <end position="105"/>
    </location>
</feature>